<dbReference type="InterPro" id="IPR011701">
    <property type="entry name" value="MFS"/>
</dbReference>
<dbReference type="PANTHER" id="PTHR43124:SF3">
    <property type="entry name" value="CHLORAMPHENICOL EFFLUX PUMP RV0191"/>
    <property type="match status" value="1"/>
</dbReference>
<comment type="subcellular location">
    <subcellularLocation>
        <location evidence="1">Cell membrane</location>
        <topology evidence="1">Multi-pass membrane protein</topology>
    </subcellularLocation>
</comment>
<accession>A0A255EIP3</accession>
<feature type="transmembrane region" description="Helical" evidence="6">
    <location>
        <begin position="179"/>
        <end position="202"/>
    </location>
</feature>
<feature type="transmembrane region" description="Helical" evidence="6">
    <location>
        <begin position="223"/>
        <end position="244"/>
    </location>
</feature>
<feature type="transmembrane region" description="Helical" evidence="6">
    <location>
        <begin position="61"/>
        <end position="85"/>
    </location>
</feature>
<comment type="caution">
    <text evidence="9">The sequence shown here is derived from an EMBL/GenBank/DDBJ whole genome shotgun (WGS) entry which is preliminary data.</text>
</comment>
<gene>
    <name evidence="9" type="ORF">CGZ91_08080</name>
    <name evidence="8" type="ORF">CGZ92_04485</name>
</gene>
<feature type="transmembrane region" description="Helical" evidence="6">
    <location>
        <begin position="122"/>
        <end position="143"/>
    </location>
</feature>
<evidence type="ECO:0000313" key="8">
    <source>
        <dbReference type="EMBL" id="OYN88208.1"/>
    </source>
</evidence>
<evidence type="ECO:0000256" key="1">
    <source>
        <dbReference type="ARBA" id="ARBA00004651"/>
    </source>
</evidence>
<keyword evidence="5 6" id="KW-0472">Membrane</keyword>
<dbReference type="PROSITE" id="PS50850">
    <property type="entry name" value="MFS"/>
    <property type="match status" value="1"/>
</dbReference>
<sequence>MAHPAGHPGPRLVGRPPRCSVVRAWLGVVTLAVGIFTMVTIEELPIGVLTLIAEELNTSEGIVGLGVTLPGLLAGVISVLTPLAIGRLDRRLAMAAALVVVTLACVVTMLSDSVGLYLVSRMLVGFSIGVFWAVVAVTAVRIVPAHRAALATTVVFSGASAAVVMGVPFATFLGTWLGWRMAFVVVGGFALLVAAALLLLVPSVPVRQALQLADLAATFRQRGVQIGVVLTGLLVTGHFVAYTYASPMLQELTGVGPEAMPTLLLSFGVAGLIGNFAVAPLLQRNVPLAVALIGGGIAVALTVIWLFVSSPAAALAAMAGWGIFGGAVSVSVQNWVLRAAKPGTTEPATALNSAMYNVSIALGALLGGQLIDSSGIPALVGTAVVMVVLAATVATVGRRYARAR</sequence>
<dbReference type="OrthoDB" id="9814237at2"/>
<dbReference type="CDD" id="cd17324">
    <property type="entry name" value="MFS_NepI_like"/>
    <property type="match status" value="1"/>
</dbReference>
<feature type="transmembrane region" description="Helical" evidence="6">
    <location>
        <begin position="376"/>
        <end position="397"/>
    </location>
</feature>
<evidence type="ECO:0000256" key="3">
    <source>
        <dbReference type="ARBA" id="ARBA00022692"/>
    </source>
</evidence>
<dbReference type="GO" id="GO:0005886">
    <property type="term" value="C:plasma membrane"/>
    <property type="evidence" value="ECO:0007669"/>
    <property type="project" value="UniProtKB-SubCell"/>
</dbReference>
<evidence type="ECO:0000256" key="2">
    <source>
        <dbReference type="ARBA" id="ARBA00022475"/>
    </source>
</evidence>
<dbReference type="InterPro" id="IPR020846">
    <property type="entry name" value="MFS_dom"/>
</dbReference>
<organism evidence="9 10">
    <name type="scientific">Parenemella sanctibonifatiensis</name>
    <dbReference type="NCBI Taxonomy" id="2016505"/>
    <lineage>
        <taxon>Bacteria</taxon>
        <taxon>Bacillati</taxon>
        <taxon>Actinomycetota</taxon>
        <taxon>Actinomycetes</taxon>
        <taxon>Propionibacteriales</taxon>
        <taxon>Propionibacteriaceae</taxon>
        <taxon>Parenemella</taxon>
    </lineage>
</organism>
<evidence type="ECO:0000259" key="7">
    <source>
        <dbReference type="PROSITE" id="PS50850"/>
    </source>
</evidence>
<dbReference type="InterPro" id="IPR036259">
    <property type="entry name" value="MFS_trans_sf"/>
</dbReference>
<feature type="domain" description="Major facilitator superfamily (MFS) profile" evidence="7">
    <location>
        <begin position="20"/>
        <end position="400"/>
    </location>
</feature>
<dbReference type="Gene3D" id="1.20.1250.20">
    <property type="entry name" value="MFS general substrate transporter like domains"/>
    <property type="match status" value="1"/>
</dbReference>
<dbReference type="GO" id="GO:0022857">
    <property type="term" value="F:transmembrane transporter activity"/>
    <property type="evidence" value="ECO:0007669"/>
    <property type="project" value="InterPro"/>
</dbReference>
<feature type="transmembrane region" description="Helical" evidence="6">
    <location>
        <begin position="314"/>
        <end position="337"/>
    </location>
</feature>
<feature type="transmembrane region" description="Helical" evidence="6">
    <location>
        <begin position="21"/>
        <end position="41"/>
    </location>
</feature>
<dbReference type="Proteomes" id="UP000216533">
    <property type="component" value="Unassembled WGS sequence"/>
</dbReference>
<reference evidence="10 11" key="1">
    <citation type="submission" date="2017-07" db="EMBL/GenBank/DDBJ databases">
        <title>Draft whole genome sequences of clinical Proprionibacteriaceae strains.</title>
        <authorList>
            <person name="Bernier A.-M."/>
            <person name="Bernard K."/>
            <person name="Domingo M.-C."/>
        </authorList>
    </citation>
    <scope>NUCLEOTIDE SEQUENCE [LARGE SCALE GENOMIC DNA]</scope>
    <source>
        <strain evidence="9 10">NML 150081</strain>
        <strain evidence="8 11">NML 160184</strain>
    </source>
</reference>
<keyword evidence="10" id="KW-1185">Reference proteome</keyword>
<keyword evidence="4 6" id="KW-1133">Transmembrane helix</keyword>
<dbReference type="EMBL" id="NMVI01000013">
    <property type="protein sequence ID" value="OYN88208.1"/>
    <property type="molecule type" value="Genomic_DNA"/>
</dbReference>
<feature type="transmembrane region" description="Helical" evidence="6">
    <location>
        <begin position="289"/>
        <end position="308"/>
    </location>
</feature>
<dbReference type="EMBL" id="NMVJ01000006">
    <property type="protein sequence ID" value="OYN91374.1"/>
    <property type="molecule type" value="Genomic_DNA"/>
</dbReference>
<dbReference type="AlphaFoldDB" id="A0A255EIP3"/>
<dbReference type="InterPro" id="IPR050189">
    <property type="entry name" value="MFS_Efflux_Transporters"/>
</dbReference>
<feature type="transmembrane region" description="Helical" evidence="6">
    <location>
        <begin position="92"/>
        <end position="110"/>
    </location>
</feature>
<evidence type="ECO:0000256" key="6">
    <source>
        <dbReference type="SAM" id="Phobius"/>
    </source>
</evidence>
<dbReference type="Proteomes" id="UP000216300">
    <property type="component" value="Unassembled WGS sequence"/>
</dbReference>
<evidence type="ECO:0000256" key="4">
    <source>
        <dbReference type="ARBA" id="ARBA00022989"/>
    </source>
</evidence>
<name>A0A255EIP3_9ACTN</name>
<feature type="transmembrane region" description="Helical" evidence="6">
    <location>
        <begin position="349"/>
        <end position="370"/>
    </location>
</feature>
<evidence type="ECO:0000256" key="5">
    <source>
        <dbReference type="ARBA" id="ARBA00023136"/>
    </source>
</evidence>
<feature type="transmembrane region" description="Helical" evidence="6">
    <location>
        <begin position="264"/>
        <end position="282"/>
    </location>
</feature>
<evidence type="ECO:0000313" key="9">
    <source>
        <dbReference type="EMBL" id="OYN91374.1"/>
    </source>
</evidence>
<evidence type="ECO:0000313" key="10">
    <source>
        <dbReference type="Proteomes" id="UP000216300"/>
    </source>
</evidence>
<feature type="transmembrane region" description="Helical" evidence="6">
    <location>
        <begin position="150"/>
        <end position="173"/>
    </location>
</feature>
<dbReference type="Pfam" id="PF07690">
    <property type="entry name" value="MFS_1"/>
    <property type="match status" value="1"/>
</dbReference>
<dbReference type="SUPFAM" id="SSF103473">
    <property type="entry name" value="MFS general substrate transporter"/>
    <property type="match status" value="1"/>
</dbReference>
<protein>
    <submittedName>
        <fullName evidence="9">Arabinose ABC transporter permease</fullName>
    </submittedName>
</protein>
<proteinExistence type="predicted"/>
<evidence type="ECO:0000313" key="11">
    <source>
        <dbReference type="Proteomes" id="UP000216533"/>
    </source>
</evidence>
<dbReference type="PANTHER" id="PTHR43124">
    <property type="entry name" value="PURINE EFFLUX PUMP PBUE"/>
    <property type="match status" value="1"/>
</dbReference>
<keyword evidence="3 6" id="KW-0812">Transmembrane</keyword>
<keyword evidence="2" id="KW-1003">Cell membrane</keyword>
<accession>A0A255E9G2</accession>